<dbReference type="EMBL" id="KN550705">
    <property type="protein sequence ID" value="KHJ93576.1"/>
    <property type="molecule type" value="Genomic_DNA"/>
</dbReference>
<keyword evidence="2" id="KW-0472">Membrane</keyword>
<dbReference type="InterPro" id="IPR002213">
    <property type="entry name" value="UDP_glucos_trans"/>
</dbReference>
<dbReference type="AlphaFoldDB" id="A0A0B1TBS8"/>
<feature type="transmembrane region" description="Helical" evidence="2">
    <location>
        <begin position="47"/>
        <end position="70"/>
    </location>
</feature>
<dbReference type="GO" id="GO:0008194">
    <property type="term" value="F:UDP-glycosyltransferase activity"/>
    <property type="evidence" value="ECO:0007669"/>
    <property type="project" value="InterPro"/>
</dbReference>
<evidence type="ECO:0000256" key="2">
    <source>
        <dbReference type="SAM" id="Phobius"/>
    </source>
</evidence>
<name>A0A0B1TBS8_OESDE</name>
<proteinExistence type="predicted"/>
<dbReference type="Pfam" id="PF00201">
    <property type="entry name" value="UDPGT"/>
    <property type="match status" value="1"/>
</dbReference>
<keyword evidence="1" id="KW-0808">Transferase</keyword>
<gene>
    <name evidence="3" type="ORF">OESDEN_06511</name>
</gene>
<dbReference type="Proteomes" id="UP000053660">
    <property type="component" value="Unassembled WGS sequence"/>
</dbReference>
<keyword evidence="2" id="KW-1133">Transmembrane helix</keyword>
<dbReference type="OrthoDB" id="5860907at2759"/>
<keyword evidence="4" id="KW-1185">Reference proteome</keyword>
<organism evidence="3 4">
    <name type="scientific">Oesophagostomum dentatum</name>
    <name type="common">Nodular worm</name>
    <dbReference type="NCBI Taxonomy" id="61180"/>
    <lineage>
        <taxon>Eukaryota</taxon>
        <taxon>Metazoa</taxon>
        <taxon>Ecdysozoa</taxon>
        <taxon>Nematoda</taxon>
        <taxon>Chromadorea</taxon>
        <taxon>Rhabditida</taxon>
        <taxon>Rhabditina</taxon>
        <taxon>Rhabditomorpha</taxon>
        <taxon>Strongyloidea</taxon>
        <taxon>Strongylidae</taxon>
        <taxon>Oesophagostomum</taxon>
    </lineage>
</organism>
<evidence type="ECO:0000256" key="1">
    <source>
        <dbReference type="ARBA" id="ARBA00022679"/>
    </source>
</evidence>
<reference evidence="3 4" key="1">
    <citation type="submission" date="2014-03" db="EMBL/GenBank/DDBJ databases">
        <title>Draft genome of the hookworm Oesophagostomum dentatum.</title>
        <authorList>
            <person name="Mitreva M."/>
        </authorList>
    </citation>
    <scope>NUCLEOTIDE SEQUENCE [LARGE SCALE GENOMIC DNA]</scope>
    <source>
        <strain evidence="3 4">OD-Hann</strain>
    </source>
</reference>
<evidence type="ECO:0000313" key="3">
    <source>
        <dbReference type="EMBL" id="KHJ93576.1"/>
    </source>
</evidence>
<evidence type="ECO:0000313" key="4">
    <source>
        <dbReference type="Proteomes" id="UP000053660"/>
    </source>
</evidence>
<accession>A0A0B1TBS8</accession>
<protein>
    <submittedName>
        <fullName evidence="3">Uncharacterized protein</fullName>
    </submittedName>
</protein>
<keyword evidence="2" id="KW-0812">Transmembrane</keyword>
<sequence>MLVFQDMLRDVPYTELTHAAFWVEFIERHQEVPHARSGADKLNVFQYFLVDVILFMISVVVLVFATIYYVTKTLIRILVYIVKYPFTRSRQLPAKEMNGKKKD</sequence>